<feature type="non-terminal residue" evidence="1">
    <location>
        <position position="41"/>
    </location>
</feature>
<dbReference type="AlphaFoldDB" id="A0A0F9E9B7"/>
<gene>
    <name evidence="1" type="ORF">LCGC14_2395330</name>
</gene>
<reference evidence="1" key="1">
    <citation type="journal article" date="2015" name="Nature">
        <title>Complex archaea that bridge the gap between prokaryotes and eukaryotes.</title>
        <authorList>
            <person name="Spang A."/>
            <person name="Saw J.H."/>
            <person name="Jorgensen S.L."/>
            <person name="Zaremba-Niedzwiedzka K."/>
            <person name="Martijn J."/>
            <person name="Lind A.E."/>
            <person name="van Eijk R."/>
            <person name="Schleper C."/>
            <person name="Guy L."/>
            <person name="Ettema T.J."/>
        </authorList>
    </citation>
    <scope>NUCLEOTIDE SEQUENCE</scope>
</reference>
<sequence>MTRRKILEYWTEVKRIVCGEVKQTTCCCEAPGSTPKGCAIV</sequence>
<proteinExistence type="predicted"/>
<organism evidence="1">
    <name type="scientific">marine sediment metagenome</name>
    <dbReference type="NCBI Taxonomy" id="412755"/>
    <lineage>
        <taxon>unclassified sequences</taxon>
        <taxon>metagenomes</taxon>
        <taxon>ecological metagenomes</taxon>
    </lineage>
</organism>
<accession>A0A0F9E9B7</accession>
<name>A0A0F9E9B7_9ZZZZ</name>
<evidence type="ECO:0000313" key="1">
    <source>
        <dbReference type="EMBL" id="KKL26436.1"/>
    </source>
</evidence>
<protein>
    <submittedName>
        <fullName evidence="1">Uncharacterized protein</fullName>
    </submittedName>
</protein>
<comment type="caution">
    <text evidence="1">The sequence shown here is derived from an EMBL/GenBank/DDBJ whole genome shotgun (WGS) entry which is preliminary data.</text>
</comment>
<dbReference type="EMBL" id="LAZR01035841">
    <property type="protein sequence ID" value="KKL26436.1"/>
    <property type="molecule type" value="Genomic_DNA"/>
</dbReference>